<accession>A0ABZ3IF94</accession>
<organism evidence="1 2">
    <name type="scientific">Sporomusa silvacetica DSM 10669</name>
    <dbReference type="NCBI Taxonomy" id="1123289"/>
    <lineage>
        <taxon>Bacteria</taxon>
        <taxon>Bacillati</taxon>
        <taxon>Bacillota</taxon>
        <taxon>Negativicutes</taxon>
        <taxon>Selenomonadales</taxon>
        <taxon>Sporomusaceae</taxon>
        <taxon>Sporomusa</taxon>
    </lineage>
</organism>
<gene>
    <name evidence="1" type="ORF">SPSIL_002720</name>
</gene>
<dbReference type="EMBL" id="CP155573">
    <property type="protein sequence ID" value="XFO64182.1"/>
    <property type="molecule type" value="Genomic_DNA"/>
</dbReference>
<proteinExistence type="predicted"/>
<sequence length="41" mass="4439">MIGAGIRAEITTVNKDRFVVQVLTMSNVDVGGKISWQAIGY</sequence>
<evidence type="ECO:0008006" key="3">
    <source>
        <dbReference type="Google" id="ProtNLM"/>
    </source>
</evidence>
<keyword evidence="2" id="KW-1185">Reference proteome</keyword>
<reference evidence="1" key="1">
    <citation type="submission" date="2024-05" db="EMBL/GenBank/DDBJ databases">
        <title>Isolation and characterization of Sporomusa carbonis sp. nov., a carboxydotrophic hydrogenogen in the genus of Sporomusa isolated from a charcoal burning pile.</title>
        <authorList>
            <person name="Boeer T."/>
            <person name="Rosenbaum F."/>
            <person name="Eysell L."/>
            <person name="Mueller V."/>
            <person name="Daniel R."/>
            <person name="Poehlein A."/>
        </authorList>
    </citation>
    <scope>NUCLEOTIDE SEQUENCE [LARGE SCALE GENOMIC DNA]</scope>
    <source>
        <strain evidence="1">DSM 10669</strain>
    </source>
</reference>
<protein>
    <recommendedName>
        <fullName evidence="3">S1 motif domain-containing protein</fullName>
    </recommendedName>
</protein>
<dbReference type="Proteomes" id="UP000216752">
    <property type="component" value="Chromosome"/>
</dbReference>
<name>A0ABZ3IF94_9FIRM</name>
<evidence type="ECO:0000313" key="1">
    <source>
        <dbReference type="EMBL" id="XFO64182.1"/>
    </source>
</evidence>
<evidence type="ECO:0000313" key="2">
    <source>
        <dbReference type="Proteomes" id="UP000216752"/>
    </source>
</evidence>